<dbReference type="EMBL" id="KX349302">
    <property type="protein sequence ID" value="AOO14183.1"/>
    <property type="molecule type" value="Genomic_DNA"/>
</dbReference>
<dbReference type="Proteomes" id="UP000223576">
    <property type="component" value="Segment"/>
</dbReference>
<evidence type="ECO:0000313" key="7">
    <source>
        <dbReference type="EMBL" id="AOO14403.1"/>
    </source>
</evidence>
<dbReference type="EMBL" id="KX349304">
    <property type="protein sequence ID" value="AOO14619.1"/>
    <property type="molecule type" value="Genomic_DNA"/>
</dbReference>
<evidence type="ECO:0000313" key="6">
    <source>
        <dbReference type="EMBL" id="AOO14183.1"/>
    </source>
</evidence>
<dbReference type="Proteomes" id="UP000223981">
    <property type="component" value="Segment"/>
</dbReference>
<dbReference type="Proteomes" id="UP000226173">
    <property type="component" value="Segment"/>
</dbReference>
<dbReference type="Proteomes" id="UP000225271">
    <property type="component" value="Segment"/>
</dbReference>
<dbReference type="Proteomes" id="UP000225808">
    <property type="component" value="Segment"/>
</dbReference>
<reference evidence="11 12" key="1">
    <citation type="journal article" date="2016" name="Environ. Microbiol.">
        <title>Genomic diversification of marine cyanophages into stable ecotypes.</title>
        <authorList>
            <person name="Marston M.F."/>
            <person name="Martiny J.B."/>
        </authorList>
    </citation>
    <scope>NUCLEOTIDE SEQUENCE [LARGE SCALE GENOMIC DNA]</scope>
    <source>
        <strain evidence="2">LIS_02_1110</strain>
        <strain evidence="3">LIS_22_0610</strain>
        <strain evidence="4">Np_11_1211</strain>
        <strain evidence="5">Np_45_0711</strain>
        <strain evidence="6">RW_03_0110</strain>
        <strain evidence="7">Sn_11_0110</strain>
        <strain evidence="8">Sn_18_0910</strain>
        <strain evidence="9">Sn_23_0910</strain>
        <strain evidence="10">W1_23_0910</strain>
    </source>
</reference>
<evidence type="ECO:0000313" key="10">
    <source>
        <dbReference type="EMBL" id="AOO15052.1"/>
    </source>
</evidence>
<dbReference type="EMBL" id="KX349301">
    <property type="protein sequence ID" value="AOO13967.1"/>
    <property type="molecule type" value="Genomic_DNA"/>
</dbReference>
<keyword evidence="1" id="KW-0472">Membrane</keyword>
<keyword evidence="1" id="KW-0812">Transmembrane</keyword>
<dbReference type="EMBL" id="KX349299">
    <property type="protein sequence ID" value="AOO13535.1"/>
    <property type="molecule type" value="Genomic_DNA"/>
</dbReference>
<gene>
    <name evidence="2" type="ORF">LIS021110_206</name>
    <name evidence="3" type="ORF">LIS110610_206</name>
    <name evidence="4" type="ORF">Np111211_206</name>
    <name evidence="5" type="ORF">Np450711_206</name>
    <name evidence="6" type="ORF">RW030110_206</name>
    <name evidence="7" type="ORF">Sn110110_210</name>
    <name evidence="8" type="ORF">Sn180910_206</name>
    <name evidence="9" type="ORF">Sn230910_206</name>
    <name evidence="10" type="ORF">W1230910_207</name>
</gene>
<dbReference type="Proteomes" id="UP000223711">
    <property type="component" value="Segment"/>
</dbReference>
<evidence type="ECO:0000313" key="5">
    <source>
        <dbReference type="EMBL" id="AOO13967.1"/>
    </source>
</evidence>
<accession>A0A1D7SM64</accession>
<sequence>MIKNFIKRYIHLLAKIPERQYWPIFIFLSLYFVVPYSEFVVTALALLYFKFEQPFRKAFTKCTQFLPEWVRLGGSVIFFLVMLDDTLAYAAIILLAFWSGRAVRKQKALDKDGDPSYTDQDER</sequence>
<protein>
    <submittedName>
        <fullName evidence="9">Uncharacterized protein</fullName>
    </submittedName>
</protein>
<evidence type="ECO:0000313" key="2">
    <source>
        <dbReference type="EMBL" id="AOO13319.1"/>
    </source>
</evidence>
<evidence type="ECO:0000313" key="3">
    <source>
        <dbReference type="EMBL" id="AOO13535.1"/>
    </source>
</evidence>
<evidence type="ECO:0000313" key="8">
    <source>
        <dbReference type="EMBL" id="AOO14619.1"/>
    </source>
</evidence>
<keyword evidence="1" id="KW-1133">Transmembrane helix</keyword>
<proteinExistence type="predicted"/>
<dbReference type="Proteomes" id="UP000224257">
    <property type="component" value="Segment"/>
</dbReference>
<dbReference type="EMBL" id="KX349306">
    <property type="protein sequence ID" value="AOO15052.1"/>
    <property type="molecule type" value="Genomic_DNA"/>
</dbReference>
<dbReference type="EMBL" id="KX349298">
    <property type="protein sequence ID" value="AOO13319.1"/>
    <property type="molecule type" value="Genomic_DNA"/>
</dbReference>
<feature type="transmembrane region" description="Helical" evidence="1">
    <location>
        <begin position="69"/>
        <end position="98"/>
    </location>
</feature>
<dbReference type="EMBL" id="KX349303">
    <property type="protein sequence ID" value="AOO14403.1"/>
    <property type="molecule type" value="Genomic_DNA"/>
</dbReference>
<evidence type="ECO:0000256" key="1">
    <source>
        <dbReference type="SAM" id="Phobius"/>
    </source>
</evidence>
<evidence type="ECO:0000313" key="12">
    <source>
        <dbReference type="Proteomes" id="UP000223576"/>
    </source>
</evidence>
<dbReference type="EMBL" id="KX349305">
    <property type="protein sequence ID" value="AOO14835.1"/>
    <property type="molecule type" value="Genomic_DNA"/>
</dbReference>
<evidence type="ECO:0000313" key="4">
    <source>
        <dbReference type="EMBL" id="AOO13751.1"/>
    </source>
</evidence>
<dbReference type="Proteomes" id="UP000224953">
    <property type="component" value="Genome"/>
</dbReference>
<name>A0A1D7SM64_9CAUD</name>
<dbReference type="EMBL" id="KX349300">
    <property type="protein sequence ID" value="AOO13751.1"/>
    <property type="molecule type" value="Genomic_DNA"/>
</dbReference>
<dbReference type="Proteomes" id="UP000223288">
    <property type="component" value="Segment"/>
</dbReference>
<feature type="transmembrane region" description="Helical" evidence="1">
    <location>
        <begin position="21"/>
        <end position="49"/>
    </location>
</feature>
<evidence type="ECO:0000313" key="9">
    <source>
        <dbReference type="EMBL" id="AOO14835.1"/>
    </source>
</evidence>
<evidence type="ECO:0000313" key="11">
    <source>
        <dbReference type="Proteomes" id="UP000223288"/>
    </source>
</evidence>
<organism evidence="9 11">
    <name type="scientific">Cyanophage S-RIM14</name>
    <dbReference type="NCBI Taxonomy" id="1278423"/>
    <lineage>
        <taxon>Viruses</taxon>
        <taxon>Duplodnaviria</taxon>
        <taxon>Heunggongvirae</taxon>
        <taxon>Uroviricota</taxon>
        <taxon>Caudoviricetes</taxon>
        <taxon>Pantevenvirales</taxon>
        <taxon>Kyanoviridae</taxon>
        <taxon>Ahtivirus</taxon>
        <taxon>Ahtivirus sagseatwo</taxon>
    </lineage>
</organism>